<reference evidence="2 3" key="1">
    <citation type="submission" date="2014-08" db="EMBL/GenBank/DDBJ databases">
        <authorList>
            <person name="Bunnell A."/>
            <person name="Chain P.S."/>
            <person name="Chertkov O."/>
            <person name="Currie B.J."/>
            <person name="Daligault H.E."/>
            <person name="Davenport K.W."/>
            <person name="Davis C."/>
            <person name="Gleasner C.D."/>
            <person name="Johnson S.L."/>
            <person name="Kaestli M."/>
            <person name="Koren S."/>
            <person name="Kunde Y.A."/>
            <person name="Mayo M."/>
            <person name="McMurry K.K."/>
            <person name="Price E.P."/>
            <person name="Reitenga K.G."/>
            <person name="Robison R."/>
            <person name="Rosovitz M.J."/>
            <person name="Sarovich D.S."/>
            <person name="Teshima H."/>
        </authorList>
    </citation>
    <scope>NUCLEOTIDE SEQUENCE [LARGE SCALE GENOMIC DNA]</scope>
    <source>
        <strain evidence="2 3">MSHR44</strain>
    </source>
</reference>
<feature type="compositionally biased region" description="Basic and acidic residues" evidence="1">
    <location>
        <begin position="25"/>
        <end position="42"/>
    </location>
</feature>
<feature type="compositionally biased region" description="Basic residues" evidence="1">
    <location>
        <begin position="192"/>
        <end position="204"/>
    </location>
</feature>
<name>A0AA40JFK2_BURPE</name>
<evidence type="ECO:0000313" key="2">
    <source>
        <dbReference type="EMBL" id="KGX11234.1"/>
    </source>
</evidence>
<feature type="compositionally biased region" description="Basic residues" evidence="1">
    <location>
        <begin position="71"/>
        <end position="99"/>
    </location>
</feature>
<feature type="compositionally biased region" description="Basic residues" evidence="1">
    <location>
        <begin position="162"/>
        <end position="184"/>
    </location>
</feature>
<evidence type="ECO:0000313" key="3">
    <source>
        <dbReference type="Proteomes" id="UP000030475"/>
    </source>
</evidence>
<feature type="compositionally biased region" description="Basic residues" evidence="1">
    <location>
        <begin position="43"/>
        <end position="62"/>
    </location>
</feature>
<feature type="region of interest" description="Disordered" evidence="1">
    <location>
        <begin position="254"/>
        <end position="302"/>
    </location>
</feature>
<proteinExistence type="predicted"/>
<comment type="caution">
    <text evidence="2">The sequence shown here is derived from an EMBL/GenBank/DDBJ whole genome shotgun (WGS) entry which is preliminary data.</text>
</comment>
<gene>
    <name evidence="2" type="ORF">Y036_3931</name>
</gene>
<evidence type="ECO:0000256" key="1">
    <source>
        <dbReference type="SAM" id="MobiDB-lite"/>
    </source>
</evidence>
<sequence>MSASAIRRAPIPRRSSQSCARWACDGRARGDDHGRHGGDGRCRRARGRARRARRRAGRRARPRISTSTRRGCPKRAQRGRRHARRRACAARGARARRSRSCPPARPRSRRPPQARLSARAAFARRPRPPSAPAILRAGSNDVNRTTRALPSGVEQRAAPARPRARAPRRESPHRRRASRPRRSRAPREPARRPRSRPARPRAPRRSVSLRIAPYRVMMVSESASRRCDPVLGAPDAALDSGQRLSGRGAYACSACGRSGRGSSGAAHRPRGGAFVGGAGRPATRVPAVRNGGSMETASRVGA</sequence>
<accession>A0AA40JFK2</accession>
<dbReference type="EMBL" id="JQIM01000009">
    <property type="protein sequence ID" value="KGX11234.1"/>
    <property type="molecule type" value="Genomic_DNA"/>
</dbReference>
<dbReference type="Proteomes" id="UP000030475">
    <property type="component" value="Unassembled WGS sequence"/>
</dbReference>
<dbReference type="AlphaFoldDB" id="A0AA40JFK2"/>
<feature type="region of interest" description="Disordered" evidence="1">
    <location>
        <begin position="25"/>
        <end position="207"/>
    </location>
</feature>
<protein>
    <submittedName>
        <fullName evidence="2">Uncharacterized protein</fullName>
    </submittedName>
</protein>
<organism evidence="2 3">
    <name type="scientific">Burkholderia pseudomallei</name>
    <name type="common">Pseudomonas pseudomallei</name>
    <dbReference type="NCBI Taxonomy" id="28450"/>
    <lineage>
        <taxon>Bacteria</taxon>
        <taxon>Pseudomonadati</taxon>
        <taxon>Pseudomonadota</taxon>
        <taxon>Betaproteobacteria</taxon>
        <taxon>Burkholderiales</taxon>
        <taxon>Burkholderiaceae</taxon>
        <taxon>Burkholderia</taxon>
        <taxon>pseudomallei group</taxon>
    </lineage>
</organism>